<proteinExistence type="predicted"/>
<feature type="non-terminal residue" evidence="1">
    <location>
        <position position="35"/>
    </location>
</feature>
<evidence type="ECO:0000313" key="2">
    <source>
        <dbReference type="Proteomes" id="UP000034364"/>
    </source>
</evidence>
<organism evidence="1 2">
    <name type="scientific">Candidatus Amesbacteria bacterium GW2011_GWA1_47_16</name>
    <dbReference type="NCBI Taxonomy" id="1618353"/>
    <lineage>
        <taxon>Bacteria</taxon>
        <taxon>Candidatus Amesiibacteriota</taxon>
    </lineage>
</organism>
<evidence type="ECO:0000313" key="1">
    <source>
        <dbReference type="EMBL" id="KKU64169.1"/>
    </source>
</evidence>
<gene>
    <name evidence="1" type="ORF">UX87_C0011G0001</name>
</gene>
<accession>A0A0G1S3W8</accession>
<name>A0A0G1S3W8_9BACT</name>
<comment type="caution">
    <text evidence="1">The sequence shown here is derived from an EMBL/GenBank/DDBJ whole genome shotgun (WGS) entry which is preliminary data.</text>
</comment>
<dbReference type="AlphaFoldDB" id="A0A0G1S3W8"/>
<dbReference type="Proteomes" id="UP000034364">
    <property type="component" value="Unassembled WGS sequence"/>
</dbReference>
<dbReference type="EMBL" id="LCNV01000011">
    <property type="protein sequence ID" value="KKU64169.1"/>
    <property type="molecule type" value="Genomic_DNA"/>
</dbReference>
<sequence length="35" mass="3926">MVVMPITDDQLQALLLKNKIVDEKSFEAAKKYSAS</sequence>
<protein>
    <submittedName>
        <fullName evidence="1">Uncharacterized protein</fullName>
    </submittedName>
</protein>
<reference evidence="1 2" key="1">
    <citation type="journal article" date="2015" name="Nature">
        <title>rRNA introns, odd ribosomes, and small enigmatic genomes across a large radiation of phyla.</title>
        <authorList>
            <person name="Brown C.T."/>
            <person name="Hug L.A."/>
            <person name="Thomas B.C."/>
            <person name="Sharon I."/>
            <person name="Castelle C.J."/>
            <person name="Singh A."/>
            <person name="Wilkins M.J."/>
            <person name="Williams K.H."/>
            <person name="Banfield J.F."/>
        </authorList>
    </citation>
    <scope>NUCLEOTIDE SEQUENCE [LARGE SCALE GENOMIC DNA]</scope>
</reference>